<feature type="chain" id="PRO_5034582443" description="lysozyme" evidence="8">
    <location>
        <begin position="21"/>
        <end position="141"/>
    </location>
</feature>
<evidence type="ECO:0000256" key="7">
    <source>
        <dbReference type="RuleBase" id="RU004440"/>
    </source>
</evidence>
<name>A0A8E5JT86_SCHGR</name>
<dbReference type="InterPro" id="IPR001916">
    <property type="entry name" value="Glyco_hydro_22"/>
</dbReference>
<keyword evidence="5" id="KW-1015">Disulfide bond</keyword>
<feature type="domain" description="Glycosyl hydrolases family 22 (GH22)" evidence="9">
    <location>
        <begin position="92"/>
        <end position="110"/>
    </location>
</feature>
<feature type="signal peptide" evidence="8">
    <location>
        <begin position="1"/>
        <end position="20"/>
    </location>
</feature>
<comment type="similarity">
    <text evidence="2 7">Belongs to the glycosyl hydrolase 22 family.</text>
</comment>
<evidence type="ECO:0000256" key="1">
    <source>
        <dbReference type="ARBA" id="ARBA00000632"/>
    </source>
</evidence>
<reference evidence="10" key="1">
    <citation type="journal article" date="2021" name="J. Neurophysiol.">
        <title>Gene transcription changes in a locust model of noise-induced deafness.</title>
        <authorList>
            <person name="French A.S."/>
            <person name="Warren B."/>
        </authorList>
    </citation>
    <scope>NUCLEOTIDE SEQUENCE</scope>
</reference>
<dbReference type="KEGG" id="sgre:126271975"/>
<evidence type="ECO:0000256" key="2">
    <source>
        <dbReference type="ARBA" id="ARBA00010859"/>
    </source>
</evidence>
<evidence type="ECO:0000256" key="4">
    <source>
        <dbReference type="ARBA" id="ARBA00022638"/>
    </source>
</evidence>
<dbReference type="PANTHER" id="PTHR11407">
    <property type="entry name" value="LYSOZYME C"/>
    <property type="match status" value="1"/>
</dbReference>
<dbReference type="PROSITE" id="PS51257">
    <property type="entry name" value="PROKAR_LIPOPROTEIN"/>
    <property type="match status" value="1"/>
</dbReference>
<dbReference type="InterPro" id="IPR019799">
    <property type="entry name" value="Glyco_hydro_22_CS"/>
</dbReference>
<dbReference type="GeneID" id="126271975"/>
<dbReference type="Gene3D" id="1.10.530.10">
    <property type="match status" value="1"/>
</dbReference>
<dbReference type="OrthoDB" id="17373at2759"/>
<dbReference type="RefSeq" id="XP_049830392.1">
    <property type="nucleotide sequence ID" value="XM_049974435.1"/>
</dbReference>
<evidence type="ECO:0000256" key="3">
    <source>
        <dbReference type="ARBA" id="ARBA00012732"/>
    </source>
</evidence>
<dbReference type="AlphaFoldDB" id="A0A8E5JT86"/>
<evidence type="ECO:0000259" key="9">
    <source>
        <dbReference type="PROSITE" id="PS00128"/>
    </source>
</evidence>
<proteinExistence type="evidence at transcript level"/>
<keyword evidence="8" id="KW-0732">Signal</keyword>
<evidence type="ECO:0000313" key="10">
    <source>
        <dbReference type="EMBL" id="QVD39534.1"/>
    </source>
</evidence>
<dbReference type="PRINTS" id="PR00137">
    <property type="entry name" value="LYSOZYME"/>
</dbReference>
<dbReference type="RefSeq" id="XP_049830391.1">
    <property type="nucleotide sequence ID" value="XM_049974434.1"/>
</dbReference>
<dbReference type="SUPFAM" id="SSF53955">
    <property type="entry name" value="Lysozyme-like"/>
    <property type="match status" value="1"/>
</dbReference>
<keyword evidence="4" id="KW-0081">Bacteriolytic enzyme</keyword>
<evidence type="ECO:0000256" key="8">
    <source>
        <dbReference type="SAM" id="SignalP"/>
    </source>
</evidence>
<accession>A0A8E5JT86</accession>
<dbReference type="PANTHER" id="PTHR11407:SF63">
    <property type="entry name" value="LYSOZYME C"/>
    <property type="match status" value="1"/>
</dbReference>
<protein>
    <recommendedName>
        <fullName evidence="3">lysozyme</fullName>
        <ecNumber evidence="3">3.2.1.17</ecNumber>
    </recommendedName>
</protein>
<dbReference type="GO" id="GO:0003796">
    <property type="term" value="F:lysozyme activity"/>
    <property type="evidence" value="ECO:0007669"/>
    <property type="project" value="UniProtKB-EC"/>
</dbReference>
<dbReference type="PROSITE" id="PS00128">
    <property type="entry name" value="GLYCOSYL_HYDROL_F22_1"/>
    <property type="match status" value="1"/>
</dbReference>
<dbReference type="PROSITE" id="PS51348">
    <property type="entry name" value="GLYCOSYL_HYDROL_F22_2"/>
    <property type="match status" value="1"/>
</dbReference>
<dbReference type="FunFam" id="1.10.530.10:FF:000001">
    <property type="entry name" value="Lysozyme C"/>
    <property type="match status" value="1"/>
</dbReference>
<organism evidence="10">
    <name type="scientific">Schistocerca gregaria</name>
    <name type="common">Desert locust</name>
    <name type="synonym">Gryllus gregarius</name>
    <dbReference type="NCBI Taxonomy" id="7010"/>
    <lineage>
        <taxon>Eukaryota</taxon>
        <taxon>Metazoa</taxon>
        <taxon>Ecdysozoa</taxon>
        <taxon>Arthropoda</taxon>
        <taxon>Hexapoda</taxon>
        <taxon>Insecta</taxon>
        <taxon>Pterygota</taxon>
        <taxon>Neoptera</taxon>
        <taxon>Polyneoptera</taxon>
        <taxon>Orthoptera</taxon>
        <taxon>Caelifera</taxon>
        <taxon>Acrididea</taxon>
        <taxon>Acridomorpha</taxon>
        <taxon>Acridoidea</taxon>
        <taxon>Acrididae</taxon>
        <taxon>Cyrtacanthacridinae</taxon>
        <taxon>Schistocerca</taxon>
    </lineage>
</organism>
<sequence>MRSLYCSLLALMTLTSCARAVVFTRCELYHELLQRDFPEDQLPDWVCLVENESARNTSALSPINTNGSQDFGLFQINNRYWCDSWNGTEGSCHVACKDLLDDDIDDDCACAHLIFSRQGFDAWHGWTKRCKGKPLPDLSHC</sequence>
<dbReference type="GO" id="GO:0042742">
    <property type="term" value="P:defense response to bacterium"/>
    <property type="evidence" value="ECO:0007669"/>
    <property type="project" value="UniProtKB-KW"/>
</dbReference>
<dbReference type="PRINTS" id="PR00135">
    <property type="entry name" value="LYZLACT"/>
</dbReference>
<evidence type="ECO:0000256" key="5">
    <source>
        <dbReference type="ARBA" id="ARBA00023157"/>
    </source>
</evidence>
<keyword evidence="6" id="KW-0326">Glycosidase</keyword>
<evidence type="ECO:0000256" key="6">
    <source>
        <dbReference type="ARBA" id="ARBA00023295"/>
    </source>
</evidence>
<keyword evidence="6" id="KW-0378">Hydrolase</keyword>
<dbReference type="EC" id="3.2.1.17" evidence="3"/>
<dbReference type="SMART" id="SM00263">
    <property type="entry name" value="LYZ1"/>
    <property type="match status" value="1"/>
</dbReference>
<dbReference type="Pfam" id="PF00062">
    <property type="entry name" value="Lys"/>
    <property type="match status" value="1"/>
</dbReference>
<dbReference type="EMBL" id="MW962768">
    <property type="protein sequence ID" value="QVD39534.1"/>
    <property type="molecule type" value="mRNA"/>
</dbReference>
<comment type="catalytic activity">
    <reaction evidence="1">
        <text>Hydrolysis of (1-&gt;4)-beta-linkages between N-acetylmuramic acid and N-acetyl-D-glucosamine residues in a peptidoglycan and between N-acetyl-D-glucosamine residues in chitodextrins.</text>
        <dbReference type="EC" id="3.2.1.17"/>
    </reaction>
</comment>
<dbReference type="GO" id="GO:0031640">
    <property type="term" value="P:killing of cells of another organism"/>
    <property type="evidence" value="ECO:0007669"/>
    <property type="project" value="UniProtKB-KW"/>
</dbReference>
<dbReference type="InterPro" id="IPR000974">
    <property type="entry name" value="Glyco_hydro_22_lys"/>
</dbReference>
<dbReference type="InterPro" id="IPR023346">
    <property type="entry name" value="Lysozyme-like_dom_sf"/>
</dbReference>
<keyword evidence="4" id="KW-0929">Antimicrobial</keyword>
<dbReference type="CDD" id="cd16899">
    <property type="entry name" value="LYZ_C_invert"/>
    <property type="match status" value="1"/>
</dbReference>